<keyword evidence="5 8" id="KW-0067">ATP-binding</keyword>
<evidence type="ECO:0000313" key="11">
    <source>
        <dbReference type="Proteomes" id="UP000184139"/>
    </source>
</evidence>
<keyword evidence="11" id="KW-1185">Reference proteome</keyword>
<evidence type="ECO:0000256" key="6">
    <source>
        <dbReference type="ARBA" id="ARBA00047615"/>
    </source>
</evidence>
<comment type="catalytic activity">
    <reaction evidence="6 8">
        <text>dCMP + ATP = dCDP + ADP</text>
        <dbReference type="Rhea" id="RHEA:25094"/>
        <dbReference type="ChEBI" id="CHEBI:30616"/>
        <dbReference type="ChEBI" id="CHEBI:57566"/>
        <dbReference type="ChEBI" id="CHEBI:58593"/>
        <dbReference type="ChEBI" id="CHEBI:456216"/>
        <dbReference type="EC" id="2.7.4.25"/>
    </reaction>
</comment>
<dbReference type="Gene3D" id="3.40.50.300">
    <property type="entry name" value="P-loop containing nucleotide triphosphate hydrolases"/>
    <property type="match status" value="1"/>
</dbReference>
<protein>
    <recommendedName>
        <fullName evidence="8">Cytidylate kinase</fullName>
        <shortName evidence="8">CK</shortName>
        <ecNumber evidence="8">2.7.4.25</ecNumber>
    </recommendedName>
    <alternativeName>
        <fullName evidence="8">Cytidine monophosphate kinase</fullName>
        <shortName evidence="8">CMP kinase</shortName>
    </alternativeName>
</protein>
<feature type="binding site" evidence="8">
    <location>
        <begin position="13"/>
        <end position="21"/>
    </location>
    <ligand>
        <name>ATP</name>
        <dbReference type="ChEBI" id="CHEBI:30616"/>
    </ligand>
</feature>
<evidence type="ECO:0000256" key="1">
    <source>
        <dbReference type="ARBA" id="ARBA00009427"/>
    </source>
</evidence>
<dbReference type="EC" id="2.7.4.25" evidence="8"/>
<keyword evidence="3 8" id="KW-0547">Nucleotide-binding</keyword>
<dbReference type="CDD" id="cd02020">
    <property type="entry name" value="CMPK"/>
    <property type="match status" value="1"/>
</dbReference>
<evidence type="ECO:0000256" key="8">
    <source>
        <dbReference type="HAMAP-Rule" id="MF_00238"/>
    </source>
</evidence>
<dbReference type="GO" id="GO:0005524">
    <property type="term" value="F:ATP binding"/>
    <property type="evidence" value="ECO:0007669"/>
    <property type="project" value="UniProtKB-UniRule"/>
</dbReference>
<name>A0A1M5WKQ7_9BACT</name>
<dbReference type="RefSeq" id="WP_073376257.1">
    <property type="nucleotide sequence ID" value="NZ_FQXS01000013.1"/>
</dbReference>
<organism evidence="10 11">
    <name type="scientific">Desulfofustis glycolicus DSM 9705</name>
    <dbReference type="NCBI Taxonomy" id="1121409"/>
    <lineage>
        <taxon>Bacteria</taxon>
        <taxon>Pseudomonadati</taxon>
        <taxon>Thermodesulfobacteriota</taxon>
        <taxon>Desulfobulbia</taxon>
        <taxon>Desulfobulbales</taxon>
        <taxon>Desulfocapsaceae</taxon>
        <taxon>Desulfofustis</taxon>
    </lineage>
</organism>
<evidence type="ECO:0000256" key="4">
    <source>
        <dbReference type="ARBA" id="ARBA00022777"/>
    </source>
</evidence>
<dbReference type="SUPFAM" id="SSF52540">
    <property type="entry name" value="P-loop containing nucleoside triphosphate hydrolases"/>
    <property type="match status" value="1"/>
</dbReference>
<dbReference type="STRING" id="1121409.SAMN02745124_02368"/>
<comment type="subcellular location">
    <subcellularLocation>
        <location evidence="8">Cytoplasm</location>
    </subcellularLocation>
</comment>
<dbReference type="NCBIfam" id="TIGR00017">
    <property type="entry name" value="cmk"/>
    <property type="match status" value="1"/>
</dbReference>
<dbReference type="Proteomes" id="UP000184139">
    <property type="component" value="Unassembled WGS sequence"/>
</dbReference>
<evidence type="ECO:0000256" key="5">
    <source>
        <dbReference type="ARBA" id="ARBA00022840"/>
    </source>
</evidence>
<dbReference type="InterPro" id="IPR027417">
    <property type="entry name" value="P-loop_NTPase"/>
</dbReference>
<dbReference type="GO" id="GO:0006220">
    <property type="term" value="P:pyrimidine nucleotide metabolic process"/>
    <property type="evidence" value="ECO:0007669"/>
    <property type="project" value="UniProtKB-UniRule"/>
</dbReference>
<accession>A0A1M5WKQ7</accession>
<reference evidence="10 11" key="1">
    <citation type="submission" date="2016-11" db="EMBL/GenBank/DDBJ databases">
        <authorList>
            <person name="Jaros S."/>
            <person name="Januszkiewicz K."/>
            <person name="Wedrychowicz H."/>
        </authorList>
    </citation>
    <scope>NUCLEOTIDE SEQUENCE [LARGE SCALE GENOMIC DNA]</scope>
    <source>
        <strain evidence="10 11">DSM 9705</strain>
    </source>
</reference>
<dbReference type="InterPro" id="IPR003136">
    <property type="entry name" value="Cytidylate_kin"/>
</dbReference>
<evidence type="ECO:0000313" key="10">
    <source>
        <dbReference type="EMBL" id="SHH88028.1"/>
    </source>
</evidence>
<evidence type="ECO:0000256" key="3">
    <source>
        <dbReference type="ARBA" id="ARBA00022741"/>
    </source>
</evidence>
<evidence type="ECO:0000256" key="7">
    <source>
        <dbReference type="ARBA" id="ARBA00048478"/>
    </source>
</evidence>
<dbReference type="GO" id="GO:0036431">
    <property type="term" value="F:dCMP kinase activity"/>
    <property type="evidence" value="ECO:0007669"/>
    <property type="project" value="InterPro"/>
</dbReference>
<dbReference type="HAMAP" id="MF_00238">
    <property type="entry name" value="Cytidyl_kinase_type1"/>
    <property type="match status" value="1"/>
</dbReference>
<dbReference type="GO" id="GO:0005737">
    <property type="term" value="C:cytoplasm"/>
    <property type="evidence" value="ECO:0007669"/>
    <property type="project" value="UniProtKB-SubCell"/>
</dbReference>
<dbReference type="GO" id="GO:0036430">
    <property type="term" value="F:CMP kinase activity"/>
    <property type="evidence" value="ECO:0007669"/>
    <property type="project" value="RHEA"/>
</dbReference>
<dbReference type="OrthoDB" id="9807434at2"/>
<dbReference type="EMBL" id="FQXS01000013">
    <property type="protein sequence ID" value="SHH88028.1"/>
    <property type="molecule type" value="Genomic_DNA"/>
</dbReference>
<feature type="domain" description="Cytidylate kinase" evidence="9">
    <location>
        <begin position="9"/>
        <end position="225"/>
    </location>
</feature>
<dbReference type="InterPro" id="IPR011994">
    <property type="entry name" value="Cytidylate_kinase_dom"/>
</dbReference>
<dbReference type="AlphaFoldDB" id="A0A1M5WKQ7"/>
<sequence>MPEPPVEVITIDGPAGVGKSTISRKLAARLGYTYLDTGAMYRAAALSLANRGIDCSDEHAVVGALSGVTIELLPAADENDDTDVLLNGERVGALIRTPEMSMRASTVSAVPAVRCILTEMQREIGRRGKIVAEGRDTGTVVFPGARHKFFLDADSVVRARRRALQMRERGETVDEKTLLEMTVRRDRQDSERAVAPLKKADDAWVIDTSTRSIDQVLEAILAVVRSDE</sequence>
<keyword evidence="4 8" id="KW-0418">Kinase</keyword>
<comment type="catalytic activity">
    <reaction evidence="7 8">
        <text>CMP + ATP = CDP + ADP</text>
        <dbReference type="Rhea" id="RHEA:11600"/>
        <dbReference type="ChEBI" id="CHEBI:30616"/>
        <dbReference type="ChEBI" id="CHEBI:58069"/>
        <dbReference type="ChEBI" id="CHEBI:60377"/>
        <dbReference type="ChEBI" id="CHEBI:456216"/>
        <dbReference type="EC" id="2.7.4.25"/>
    </reaction>
</comment>
<keyword evidence="2 8" id="KW-0808">Transferase</keyword>
<evidence type="ECO:0000259" key="9">
    <source>
        <dbReference type="Pfam" id="PF02224"/>
    </source>
</evidence>
<comment type="similarity">
    <text evidence="1 8">Belongs to the cytidylate kinase family. Type 1 subfamily.</text>
</comment>
<gene>
    <name evidence="8" type="primary">cmk</name>
    <name evidence="10" type="ORF">SAMN02745124_02368</name>
</gene>
<evidence type="ECO:0000256" key="2">
    <source>
        <dbReference type="ARBA" id="ARBA00022679"/>
    </source>
</evidence>
<dbReference type="Pfam" id="PF02224">
    <property type="entry name" value="Cytidylate_kin"/>
    <property type="match status" value="1"/>
</dbReference>
<proteinExistence type="inferred from homology"/>
<keyword evidence="8" id="KW-0963">Cytoplasm</keyword>